<dbReference type="InterPro" id="IPR014031">
    <property type="entry name" value="Ketoacyl_synth_C"/>
</dbReference>
<dbReference type="PROSITE" id="PS00012">
    <property type="entry name" value="PHOSPHOPANTETHEINE"/>
    <property type="match status" value="1"/>
</dbReference>
<dbReference type="RefSeq" id="WP_143286755.1">
    <property type="nucleotide sequence ID" value="NZ_MTJZ01000055.1"/>
</dbReference>
<dbReference type="SMART" id="SM00825">
    <property type="entry name" value="PKS_KS"/>
    <property type="match status" value="1"/>
</dbReference>
<dbReference type="GO" id="GO:0005886">
    <property type="term" value="C:plasma membrane"/>
    <property type="evidence" value="ECO:0007669"/>
    <property type="project" value="TreeGrafter"/>
</dbReference>
<dbReference type="Gene3D" id="3.40.47.10">
    <property type="match status" value="1"/>
</dbReference>
<feature type="compositionally biased region" description="Low complexity" evidence="4">
    <location>
        <begin position="209"/>
        <end position="221"/>
    </location>
</feature>
<dbReference type="SUPFAM" id="SSF51735">
    <property type="entry name" value="NAD(P)-binding Rossmann-fold domains"/>
    <property type="match status" value="1"/>
</dbReference>
<dbReference type="PROSITE" id="PS50075">
    <property type="entry name" value="CARRIER"/>
    <property type="match status" value="1"/>
</dbReference>
<dbReference type="SMART" id="SM00823">
    <property type="entry name" value="PKS_PP"/>
    <property type="match status" value="1"/>
</dbReference>
<evidence type="ECO:0000313" key="8">
    <source>
        <dbReference type="Proteomes" id="UP000187194"/>
    </source>
</evidence>
<dbReference type="InterPro" id="IPR057326">
    <property type="entry name" value="KR_dom"/>
</dbReference>
<name>A0A1R1J5K6_9BURK</name>
<evidence type="ECO:0000256" key="2">
    <source>
        <dbReference type="ARBA" id="ARBA00022553"/>
    </source>
</evidence>
<evidence type="ECO:0000313" key="7">
    <source>
        <dbReference type="EMBL" id="OMG70607.1"/>
    </source>
</evidence>
<evidence type="ECO:0000256" key="3">
    <source>
        <dbReference type="ARBA" id="ARBA00022679"/>
    </source>
</evidence>
<dbReference type="PANTHER" id="PTHR43775:SF37">
    <property type="entry name" value="SI:DKEY-61P9.11"/>
    <property type="match status" value="1"/>
</dbReference>
<keyword evidence="3" id="KW-0808">Transferase</keyword>
<dbReference type="CDD" id="cd00833">
    <property type="entry name" value="PKS"/>
    <property type="match status" value="1"/>
</dbReference>
<dbReference type="InterPro" id="IPR020841">
    <property type="entry name" value="PKS_Beta-ketoAc_synthase_dom"/>
</dbReference>
<feature type="domain" description="Ketosynthase family 3 (KS3)" evidence="6">
    <location>
        <begin position="363"/>
        <end position="763"/>
    </location>
</feature>
<dbReference type="Pfam" id="PF02801">
    <property type="entry name" value="Ketoacyl-synt_C"/>
    <property type="match status" value="1"/>
</dbReference>
<dbReference type="SUPFAM" id="SSF47336">
    <property type="entry name" value="ACP-like"/>
    <property type="match status" value="1"/>
</dbReference>
<dbReference type="GO" id="GO:0004312">
    <property type="term" value="F:fatty acid synthase activity"/>
    <property type="evidence" value="ECO:0007669"/>
    <property type="project" value="TreeGrafter"/>
</dbReference>
<dbReference type="InterPro" id="IPR050091">
    <property type="entry name" value="PKS_NRPS_Biosynth_Enz"/>
</dbReference>
<sequence>YQALDVSDREAVRQLVLQIQEEHQALNGIVHGAGVIRDGLLTGKQPEVLREVLSAKVAGLVNLDEASRDVPLDWLMCFSSIAAVKGNVGQGDYAAANGFMDSYAGYRNGLVGLGERHGRTLSLNWPLWREGGMKVDAATEASLARATGLVALRTESGIEALYRAWGAGLAQVAVLEGDPVRIRRLLADESAPAKADRELPAATASRTVSSGTPSSGAAASHATSDLAGPIARITSLLAGVISAQAKLKPEAIKGDVELNQYGFDSIMLTDLGNRLNHEFQLDLPPTVFFEYPTLDELARHLSRRYAEKFDALLAVDDAAHVARSVASASTRPMPSATRLAAPARLPSQPAASAAATTEPSSAPEPIAIISLAGRFPQADDLDALWANLRAGRDCVTEVPADRWDMTRWYDPRPGQLGKSASKWGGFIDGVDQFDALFFNISPRDARALDPQARLFLQTAWTLLERAGYTRDTLRQRHQGRVGVYVGATALPGQPADDGEKEIAGLSSASAIANRVSHFFNFEGPSIAIDTMCSSAMMALHLACSEIQRGACELAVAGGVCLLLSPQKYVGMSQARLLGSGPCGRSFTDSDGYQPAETVGAVLLKPLSRALADGDPILAVVKGSAVAHGGRSNGYAAPNPKLQARVMAESLHKAGVAPTDIGWVEAGATGIALGDAIEVKALASVFDALPPGGRKIPVGTVKSNIGHAEHGSGIAQLAKVVQQMRHGELAPLLDVGEPNRQIRLDETPFVLQRERAAWTPMTDA</sequence>
<dbReference type="InterPro" id="IPR036736">
    <property type="entry name" value="ACP-like_sf"/>
</dbReference>
<feature type="compositionally biased region" description="Low complexity" evidence="4">
    <location>
        <begin position="338"/>
        <end position="361"/>
    </location>
</feature>
<feature type="region of interest" description="Disordered" evidence="4">
    <location>
        <begin position="196"/>
        <end position="221"/>
    </location>
</feature>
<dbReference type="Pfam" id="PF00550">
    <property type="entry name" value="PP-binding"/>
    <property type="match status" value="1"/>
</dbReference>
<protein>
    <submittedName>
        <fullName evidence="7">Uncharacterized protein</fullName>
    </submittedName>
</protein>
<dbReference type="InterPro" id="IPR016039">
    <property type="entry name" value="Thiolase-like"/>
</dbReference>
<dbReference type="GO" id="GO:0031177">
    <property type="term" value="F:phosphopantetheine binding"/>
    <property type="evidence" value="ECO:0007669"/>
    <property type="project" value="InterPro"/>
</dbReference>
<feature type="domain" description="Carrier" evidence="5">
    <location>
        <begin position="231"/>
        <end position="305"/>
    </location>
</feature>
<dbReference type="PROSITE" id="PS52004">
    <property type="entry name" value="KS3_2"/>
    <property type="match status" value="1"/>
</dbReference>
<dbReference type="Proteomes" id="UP000187194">
    <property type="component" value="Unassembled WGS sequence"/>
</dbReference>
<evidence type="ECO:0000259" key="5">
    <source>
        <dbReference type="PROSITE" id="PS50075"/>
    </source>
</evidence>
<feature type="non-terminal residue" evidence="7">
    <location>
        <position position="763"/>
    </location>
</feature>
<dbReference type="GO" id="GO:0071770">
    <property type="term" value="P:DIM/DIP cell wall layer assembly"/>
    <property type="evidence" value="ECO:0007669"/>
    <property type="project" value="TreeGrafter"/>
</dbReference>
<dbReference type="AlphaFoldDB" id="A0A1R1J5K6"/>
<dbReference type="GO" id="GO:0005737">
    <property type="term" value="C:cytoplasm"/>
    <property type="evidence" value="ECO:0007669"/>
    <property type="project" value="TreeGrafter"/>
</dbReference>
<dbReference type="InterPro" id="IPR014030">
    <property type="entry name" value="Ketoacyl_synth_N"/>
</dbReference>
<dbReference type="SMART" id="SM00822">
    <property type="entry name" value="PKS_KR"/>
    <property type="match status" value="1"/>
</dbReference>
<dbReference type="Pfam" id="PF00109">
    <property type="entry name" value="ketoacyl-synt"/>
    <property type="match status" value="1"/>
</dbReference>
<dbReference type="InterPro" id="IPR013968">
    <property type="entry name" value="PKS_KR"/>
</dbReference>
<dbReference type="SUPFAM" id="SSF53901">
    <property type="entry name" value="Thiolase-like"/>
    <property type="match status" value="1"/>
</dbReference>
<proteinExistence type="predicted"/>
<evidence type="ECO:0000256" key="1">
    <source>
        <dbReference type="ARBA" id="ARBA00022450"/>
    </source>
</evidence>
<dbReference type="Gene3D" id="1.10.1200.10">
    <property type="entry name" value="ACP-like"/>
    <property type="match status" value="1"/>
</dbReference>
<keyword evidence="2" id="KW-0597">Phosphoprotein</keyword>
<dbReference type="InterPro" id="IPR006162">
    <property type="entry name" value="Ppantetheine_attach_site"/>
</dbReference>
<feature type="region of interest" description="Disordered" evidence="4">
    <location>
        <begin position="332"/>
        <end position="361"/>
    </location>
</feature>
<organism evidence="7 8">
    <name type="scientific">Burkholderia ubonensis</name>
    <dbReference type="NCBI Taxonomy" id="101571"/>
    <lineage>
        <taxon>Bacteria</taxon>
        <taxon>Pseudomonadati</taxon>
        <taxon>Pseudomonadota</taxon>
        <taxon>Betaproteobacteria</taxon>
        <taxon>Burkholderiales</taxon>
        <taxon>Burkholderiaceae</taxon>
        <taxon>Burkholderia</taxon>
        <taxon>Burkholderia cepacia complex</taxon>
    </lineage>
</organism>
<dbReference type="Pfam" id="PF08659">
    <property type="entry name" value="KR"/>
    <property type="match status" value="1"/>
</dbReference>
<dbReference type="InterPro" id="IPR020806">
    <property type="entry name" value="PKS_PP-bd"/>
</dbReference>
<dbReference type="EMBL" id="MTJZ01000055">
    <property type="protein sequence ID" value="OMG70607.1"/>
    <property type="molecule type" value="Genomic_DNA"/>
</dbReference>
<dbReference type="InterPro" id="IPR036291">
    <property type="entry name" value="NAD(P)-bd_dom_sf"/>
</dbReference>
<dbReference type="InterPro" id="IPR009081">
    <property type="entry name" value="PP-bd_ACP"/>
</dbReference>
<gene>
    <name evidence="7" type="ORF">BW685_25510</name>
</gene>
<evidence type="ECO:0000259" key="6">
    <source>
        <dbReference type="PROSITE" id="PS52004"/>
    </source>
</evidence>
<dbReference type="Gene3D" id="3.40.50.720">
    <property type="entry name" value="NAD(P)-binding Rossmann-like Domain"/>
    <property type="match status" value="1"/>
</dbReference>
<keyword evidence="1" id="KW-0596">Phosphopantetheine</keyword>
<comment type="caution">
    <text evidence="7">The sequence shown here is derived from an EMBL/GenBank/DDBJ whole genome shotgun (WGS) entry which is preliminary data.</text>
</comment>
<feature type="non-terminal residue" evidence="7">
    <location>
        <position position="1"/>
    </location>
</feature>
<dbReference type="PANTHER" id="PTHR43775">
    <property type="entry name" value="FATTY ACID SYNTHASE"/>
    <property type="match status" value="1"/>
</dbReference>
<evidence type="ECO:0000256" key="4">
    <source>
        <dbReference type="SAM" id="MobiDB-lite"/>
    </source>
</evidence>
<accession>A0A1R1J5K6</accession>
<dbReference type="SMART" id="SM01294">
    <property type="entry name" value="PKS_PP_betabranch"/>
    <property type="match status" value="1"/>
</dbReference>
<dbReference type="GO" id="GO:0006633">
    <property type="term" value="P:fatty acid biosynthetic process"/>
    <property type="evidence" value="ECO:0007669"/>
    <property type="project" value="TreeGrafter"/>
</dbReference>
<reference evidence="7 8" key="1">
    <citation type="submission" date="2017-01" db="EMBL/GenBank/DDBJ databases">
        <title>Phylogeographic, genomic and meropenem susceptibility analysis of Burkholderia ubonensis.</title>
        <authorList>
            <person name="Price E.P."/>
            <person name="Sarovich D.S."/>
            <person name="Webb J.R."/>
            <person name="Hall C.M."/>
            <person name="Sahl J.W."/>
            <person name="Kaestli M."/>
            <person name="Mayo M."/>
            <person name="Harrington G."/>
            <person name="Baker A.L."/>
            <person name="Sidak-Loftis L.C."/>
            <person name="Lummis M."/>
            <person name="Schupp J.M."/>
            <person name="Gillece J.D."/>
            <person name="Tuanyok A."/>
            <person name="Warner J."/>
            <person name="Busch J.D."/>
            <person name="Keim P."/>
            <person name="Currie B.J."/>
            <person name="Wagner D.M."/>
        </authorList>
    </citation>
    <scope>NUCLEOTIDE SEQUENCE [LARGE SCALE GENOMIC DNA]</scope>
    <source>
        <strain evidence="7 8">A21</strain>
    </source>
</reference>
<dbReference type="CDD" id="cd08953">
    <property type="entry name" value="KR_2_SDR_x"/>
    <property type="match status" value="1"/>
</dbReference>